<keyword evidence="1 5" id="KW-0489">Methyltransferase</keyword>
<dbReference type="InterPro" id="IPR041698">
    <property type="entry name" value="Methyltransf_25"/>
</dbReference>
<keyword evidence="2" id="KW-0808">Transferase</keyword>
<evidence type="ECO:0000256" key="2">
    <source>
        <dbReference type="ARBA" id="ARBA00022679"/>
    </source>
</evidence>
<dbReference type="PANTHER" id="PTHR43861:SF1">
    <property type="entry name" value="TRANS-ACONITATE 2-METHYLTRANSFERASE"/>
    <property type="match status" value="1"/>
</dbReference>
<evidence type="ECO:0000313" key="6">
    <source>
        <dbReference type="Proteomes" id="UP001597079"/>
    </source>
</evidence>
<evidence type="ECO:0000256" key="3">
    <source>
        <dbReference type="SAM" id="MobiDB-lite"/>
    </source>
</evidence>
<dbReference type="Pfam" id="PF13649">
    <property type="entry name" value="Methyltransf_25"/>
    <property type="match status" value="1"/>
</dbReference>
<feature type="region of interest" description="Disordered" evidence="3">
    <location>
        <begin position="1"/>
        <end position="23"/>
    </location>
</feature>
<dbReference type="InterPro" id="IPR029063">
    <property type="entry name" value="SAM-dependent_MTases_sf"/>
</dbReference>
<dbReference type="GO" id="GO:0032259">
    <property type="term" value="P:methylation"/>
    <property type="evidence" value="ECO:0007669"/>
    <property type="project" value="UniProtKB-KW"/>
</dbReference>
<gene>
    <name evidence="5" type="ORF">ACFSB2_03235</name>
</gene>
<dbReference type="EMBL" id="JBHUCX010000013">
    <property type="protein sequence ID" value="MFD1673721.1"/>
    <property type="molecule type" value="Genomic_DNA"/>
</dbReference>
<comment type="caution">
    <text evidence="5">The sequence shown here is derived from an EMBL/GenBank/DDBJ whole genome shotgun (WGS) entry which is preliminary data.</text>
</comment>
<protein>
    <submittedName>
        <fullName evidence="5">Class I SAM-dependent methyltransferase</fullName>
    </submittedName>
</protein>
<evidence type="ECO:0000313" key="5">
    <source>
        <dbReference type="EMBL" id="MFD1673721.1"/>
    </source>
</evidence>
<evidence type="ECO:0000256" key="1">
    <source>
        <dbReference type="ARBA" id="ARBA00022603"/>
    </source>
</evidence>
<name>A0ABW4JBJ4_9BACL</name>
<organism evidence="5 6">
    <name type="scientific">Alicyclobacillus fodiniaquatilis</name>
    <dbReference type="NCBI Taxonomy" id="1661150"/>
    <lineage>
        <taxon>Bacteria</taxon>
        <taxon>Bacillati</taxon>
        <taxon>Bacillota</taxon>
        <taxon>Bacilli</taxon>
        <taxon>Bacillales</taxon>
        <taxon>Alicyclobacillaceae</taxon>
        <taxon>Alicyclobacillus</taxon>
    </lineage>
</organism>
<evidence type="ECO:0000259" key="4">
    <source>
        <dbReference type="Pfam" id="PF13649"/>
    </source>
</evidence>
<dbReference type="PANTHER" id="PTHR43861">
    <property type="entry name" value="TRANS-ACONITATE 2-METHYLTRANSFERASE-RELATED"/>
    <property type="match status" value="1"/>
</dbReference>
<proteinExistence type="predicted"/>
<dbReference type="SUPFAM" id="SSF53335">
    <property type="entry name" value="S-adenosyl-L-methionine-dependent methyltransferases"/>
    <property type="match status" value="1"/>
</dbReference>
<dbReference type="Proteomes" id="UP001597079">
    <property type="component" value="Unassembled WGS sequence"/>
</dbReference>
<dbReference type="GO" id="GO:0008168">
    <property type="term" value="F:methyltransferase activity"/>
    <property type="evidence" value="ECO:0007669"/>
    <property type="project" value="UniProtKB-KW"/>
</dbReference>
<keyword evidence="6" id="KW-1185">Reference proteome</keyword>
<dbReference type="RefSeq" id="WP_377941214.1">
    <property type="nucleotide sequence ID" value="NZ_JBHUCX010000013.1"/>
</dbReference>
<feature type="domain" description="Methyltransferase" evidence="4">
    <location>
        <begin position="47"/>
        <end position="145"/>
    </location>
</feature>
<accession>A0ABW4JBJ4</accession>
<sequence length="236" mass="27117">MAQDWGNRDVARNWDAKGSEHNPSRGEQLDILVTLLEKMMRPNTWMLDLGYGSGQVEKLIFERIPQARIVGVDGSREMMNIAAERLTAYSDRFESIQYNLADFPSLILPSHPYQFVIAIQSLHHLAREDMQAVYRRIYELLEPGGAFLLLDRMRVENAHVWQVLHHVWQRQDALYQSTVAEHEGESFADHERIVLGRGDYPVLLDEHLAWLKQIGMDAVCVHLHGNRGLVVGVKPE</sequence>
<reference evidence="6" key="1">
    <citation type="journal article" date="2019" name="Int. J. Syst. Evol. Microbiol.">
        <title>The Global Catalogue of Microorganisms (GCM) 10K type strain sequencing project: providing services to taxonomists for standard genome sequencing and annotation.</title>
        <authorList>
            <consortium name="The Broad Institute Genomics Platform"/>
            <consortium name="The Broad Institute Genome Sequencing Center for Infectious Disease"/>
            <person name="Wu L."/>
            <person name="Ma J."/>
        </authorList>
    </citation>
    <scope>NUCLEOTIDE SEQUENCE [LARGE SCALE GENOMIC DNA]</scope>
    <source>
        <strain evidence="6">CGMCC 1.12286</strain>
    </source>
</reference>
<dbReference type="Gene3D" id="3.40.50.150">
    <property type="entry name" value="Vaccinia Virus protein VP39"/>
    <property type="match status" value="1"/>
</dbReference>